<organism evidence="2 3">
    <name type="scientific">Loa loa</name>
    <name type="common">Eye worm</name>
    <name type="synonym">Filaria loa</name>
    <dbReference type="NCBI Taxonomy" id="7209"/>
    <lineage>
        <taxon>Eukaryota</taxon>
        <taxon>Metazoa</taxon>
        <taxon>Ecdysozoa</taxon>
        <taxon>Nematoda</taxon>
        <taxon>Chromadorea</taxon>
        <taxon>Rhabditida</taxon>
        <taxon>Spirurina</taxon>
        <taxon>Spiruromorpha</taxon>
        <taxon>Filarioidea</taxon>
        <taxon>Onchocercidae</taxon>
        <taxon>Loa</taxon>
    </lineage>
</organism>
<name>A0A1I7VHG8_LOALO</name>
<feature type="transmembrane region" description="Helical" evidence="1">
    <location>
        <begin position="162"/>
        <end position="184"/>
    </location>
</feature>
<keyword evidence="1" id="KW-1133">Transmembrane helix</keyword>
<accession>A0A1I7VHG8</accession>
<reference evidence="2" key="1">
    <citation type="submission" date="2012-04" db="EMBL/GenBank/DDBJ databases">
        <title>The Genome Sequence of Loa loa.</title>
        <authorList>
            <consortium name="The Broad Institute Genome Sequencing Platform"/>
            <consortium name="Broad Institute Genome Sequencing Center for Infectious Disease"/>
            <person name="Nutman T.B."/>
            <person name="Fink D.L."/>
            <person name="Russ C."/>
            <person name="Young S."/>
            <person name="Zeng Q."/>
            <person name="Gargeya S."/>
            <person name="Alvarado L."/>
            <person name="Berlin A."/>
            <person name="Chapman S.B."/>
            <person name="Chen Z."/>
            <person name="Freedman E."/>
            <person name="Gellesch M."/>
            <person name="Goldberg J."/>
            <person name="Griggs A."/>
            <person name="Gujja S."/>
            <person name="Heilman E.R."/>
            <person name="Heiman D."/>
            <person name="Howarth C."/>
            <person name="Mehta T."/>
            <person name="Neiman D."/>
            <person name="Pearson M."/>
            <person name="Roberts A."/>
            <person name="Saif S."/>
            <person name="Shea T."/>
            <person name="Shenoy N."/>
            <person name="Sisk P."/>
            <person name="Stolte C."/>
            <person name="Sykes S."/>
            <person name="White J."/>
            <person name="Yandava C."/>
            <person name="Haas B."/>
            <person name="Henn M.R."/>
            <person name="Nusbaum C."/>
            <person name="Birren B."/>
        </authorList>
    </citation>
    <scope>NUCLEOTIDE SEQUENCE [LARGE SCALE GENOMIC DNA]</scope>
</reference>
<proteinExistence type="predicted"/>
<gene>
    <name evidence="3" type="primary">LOAG_10663</name>
</gene>
<keyword evidence="1" id="KW-0812">Transmembrane</keyword>
<dbReference type="WBParaSite" id="EN70_2595">
    <property type="protein sequence ID" value="EN70_2595"/>
    <property type="gene ID" value="EN70_2595"/>
</dbReference>
<feature type="transmembrane region" description="Helical" evidence="1">
    <location>
        <begin position="12"/>
        <end position="31"/>
    </location>
</feature>
<evidence type="ECO:0000256" key="1">
    <source>
        <dbReference type="SAM" id="Phobius"/>
    </source>
</evidence>
<sequence length="292" mass="33500">MDHLDRGMYRFRIAYTTMLILIVIMINYALFSPNWRNLVLSDNYDLIDTNDNNTITNSVTMRMNNDAINIPRFSNEPKLIIPRQMGILRNRCSYKIDTDDQFTVDDIMLDENDMIKANWSMEMELNDNNSIPINTCNPFMQMNNTNEFCLIWSLERPISDNIVMILILSTSLLDLLALVTPLIYYDGQHIGRMPSVTFLFQINLILALSLTTAIILYACCNGQAIDTVNRVVRRLVNAGISNRCTTNVNGSVGSGFYIGCLALLIHWLLNFGTAIYWKWPEICRLITCHRSS</sequence>
<protein>
    <submittedName>
        <fullName evidence="3">G-protein coupled receptors family 1 profile domain-containing protein</fullName>
    </submittedName>
</protein>
<dbReference type="AlphaFoldDB" id="A0A1I7VHG8"/>
<feature type="transmembrane region" description="Helical" evidence="1">
    <location>
        <begin position="256"/>
        <end position="277"/>
    </location>
</feature>
<dbReference type="InParanoid" id="A0A1I7VHG8"/>
<keyword evidence="1" id="KW-0472">Membrane</keyword>
<reference evidence="3" key="2">
    <citation type="submission" date="2016-11" db="UniProtKB">
        <authorList>
            <consortium name="WormBaseParasite"/>
        </authorList>
    </citation>
    <scope>IDENTIFICATION</scope>
</reference>
<dbReference type="OrthoDB" id="5857321at2759"/>
<feature type="transmembrane region" description="Helical" evidence="1">
    <location>
        <begin position="196"/>
        <end position="218"/>
    </location>
</feature>
<dbReference type="Proteomes" id="UP000095285">
    <property type="component" value="Unassembled WGS sequence"/>
</dbReference>
<keyword evidence="2" id="KW-1185">Reference proteome</keyword>
<evidence type="ECO:0000313" key="2">
    <source>
        <dbReference type="Proteomes" id="UP000095285"/>
    </source>
</evidence>
<evidence type="ECO:0000313" key="3">
    <source>
        <dbReference type="WBParaSite" id="EN70_2595"/>
    </source>
</evidence>